<gene>
    <name evidence="2" type="ORF">HYY20_00170</name>
</gene>
<proteinExistence type="predicted"/>
<feature type="non-terminal residue" evidence="2">
    <location>
        <position position="1"/>
    </location>
</feature>
<dbReference type="SUPFAM" id="SSF56762">
    <property type="entry name" value="HydB/Nqo4-like"/>
    <property type="match status" value="1"/>
</dbReference>
<comment type="caution">
    <text evidence="2">The sequence shown here is derived from an EMBL/GenBank/DDBJ whole genome shotgun (WGS) entry which is preliminary data.</text>
</comment>
<reference evidence="2" key="1">
    <citation type="submission" date="2020-07" db="EMBL/GenBank/DDBJ databases">
        <title>Huge and variable diversity of episymbiotic CPR bacteria and DPANN archaea in groundwater ecosystems.</title>
        <authorList>
            <person name="He C.Y."/>
            <person name="Keren R."/>
            <person name="Whittaker M."/>
            <person name="Farag I.F."/>
            <person name="Doudna J."/>
            <person name="Cate J.H.D."/>
            <person name="Banfield J.F."/>
        </authorList>
    </citation>
    <scope>NUCLEOTIDE SEQUENCE</scope>
    <source>
        <strain evidence="2">NC_groundwater_672_Ag_B-0.1um_62_36</strain>
    </source>
</reference>
<evidence type="ECO:0000259" key="1">
    <source>
        <dbReference type="Pfam" id="PF00346"/>
    </source>
</evidence>
<dbReference type="GO" id="GO:0016651">
    <property type="term" value="F:oxidoreductase activity, acting on NAD(P)H"/>
    <property type="evidence" value="ECO:0007669"/>
    <property type="project" value="InterPro"/>
</dbReference>
<dbReference type="EC" id="1.6.5.11" evidence="2"/>
<feature type="domain" description="NADH-quinone oxidoreductase subunit D" evidence="1">
    <location>
        <begin position="2"/>
        <end position="40"/>
    </location>
</feature>
<dbReference type="AlphaFoldDB" id="A0A932FU71"/>
<protein>
    <submittedName>
        <fullName evidence="2">NADH-quinone oxidoreductase subunit D</fullName>
        <ecNumber evidence="2">1.6.5.11</ecNumber>
    </submittedName>
</protein>
<keyword evidence="2" id="KW-0560">Oxidoreductase</keyword>
<dbReference type="GO" id="GO:0051287">
    <property type="term" value="F:NAD binding"/>
    <property type="evidence" value="ECO:0007669"/>
    <property type="project" value="InterPro"/>
</dbReference>
<accession>A0A932FU71</accession>
<dbReference type="InterPro" id="IPR029014">
    <property type="entry name" value="NiFe-Hase_large"/>
</dbReference>
<evidence type="ECO:0000313" key="3">
    <source>
        <dbReference type="Proteomes" id="UP000769766"/>
    </source>
</evidence>
<dbReference type="EMBL" id="JACPRF010000007">
    <property type="protein sequence ID" value="MBI2875280.1"/>
    <property type="molecule type" value="Genomic_DNA"/>
</dbReference>
<dbReference type="Gene3D" id="1.10.645.10">
    <property type="entry name" value="Cytochrome-c3 Hydrogenase, chain B"/>
    <property type="match status" value="1"/>
</dbReference>
<name>A0A932FU71_UNCTE</name>
<dbReference type="InterPro" id="IPR001135">
    <property type="entry name" value="NADH_Q_OxRdtase_suD"/>
</dbReference>
<dbReference type="Pfam" id="PF00346">
    <property type="entry name" value="Complex1_49kDa"/>
    <property type="match status" value="1"/>
</dbReference>
<sequence length="40" mass="4200">DRPPSFLNVQAIPAIHNVCLIADANAAVGSLDIVQGEVDR</sequence>
<organism evidence="2 3">
    <name type="scientific">Tectimicrobiota bacterium</name>
    <dbReference type="NCBI Taxonomy" id="2528274"/>
    <lineage>
        <taxon>Bacteria</taxon>
        <taxon>Pseudomonadati</taxon>
        <taxon>Nitrospinota/Tectimicrobiota group</taxon>
        <taxon>Candidatus Tectimicrobiota</taxon>
    </lineage>
</organism>
<dbReference type="GO" id="GO:0048038">
    <property type="term" value="F:quinone binding"/>
    <property type="evidence" value="ECO:0007669"/>
    <property type="project" value="InterPro"/>
</dbReference>
<evidence type="ECO:0000313" key="2">
    <source>
        <dbReference type="EMBL" id="MBI2875280.1"/>
    </source>
</evidence>
<dbReference type="Proteomes" id="UP000769766">
    <property type="component" value="Unassembled WGS sequence"/>
</dbReference>